<evidence type="ECO:0000256" key="8">
    <source>
        <dbReference type="ARBA" id="ARBA00022840"/>
    </source>
</evidence>
<keyword evidence="6" id="KW-0547">Nucleotide-binding</keyword>
<evidence type="ECO:0000256" key="15">
    <source>
        <dbReference type="SAM" id="SignalP"/>
    </source>
</evidence>
<dbReference type="SUPFAM" id="SSF56112">
    <property type="entry name" value="Protein kinase-like (PK-like)"/>
    <property type="match status" value="1"/>
</dbReference>
<evidence type="ECO:0000256" key="12">
    <source>
        <dbReference type="ARBA" id="ARBA00023180"/>
    </source>
</evidence>
<keyword evidence="9" id="KW-1133">Transmembrane helix</keyword>
<evidence type="ECO:0000256" key="6">
    <source>
        <dbReference type="ARBA" id="ARBA00022741"/>
    </source>
</evidence>
<keyword evidence="12" id="KW-0325">Glycoprotein</keyword>
<feature type="non-terminal residue" evidence="17">
    <location>
        <position position="1"/>
    </location>
</feature>
<dbReference type="GO" id="GO:0030247">
    <property type="term" value="F:polysaccharide binding"/>
    <property type="evidence" value="ECO:0007669"/>
    <property type="project" value="InterPro"/>
</dbReference>
<dbReference type="Pfam" id="PF13947">
    <property type="entry name" value="GUB_WAK_bind"/>
    <property type="match status" value="1"/>
</dbReference>
<protein>
    <submittedName>
        <fullName evidence="17">Wall-associated receptor kinase-like 10</fullName>
    </submittedName>
</protein>
<evidence type="ECO:0000313" key="17">
    <source>
        <dbReference type="EMBL" id="RDY02760.1"/>
    </source>
</evidence>
<comment type="caution">
    <text evidence="17">The sequence shown here is derived from an EMBL/GenBank/DDBJ whole genome shotgun (WGS) entry which is preliminary data.</text>
</comment>
<dbReference type="PANTHER" id="PTHR27005">
    <property type="entry name" value="WALL-ASSOCIATED RECEPTOR KINASE-LIKE 21"/>
    <property type="match status" value="1"/>
</dbReference>
<dbReference type="SMART" id="SM00220">
    <property type="entry name" value="S_TKc"/>
    <property type="match status" value="1"/>
</dbReference>
<comment type="catalytic activity">
    <reaction evidence="13">
        <text>L-seryl-[protein] + ATP = O-phospho-L-seryl-[protein] + ADP + H(+)</text>
        <dbReference type="Rhea" id="RHEA:17989"/>
        <dbReference type="Rhea" id="RHEA-COMP:9863"/>
        <dbReference type="Rhea" id="RHEA-COMP:11604"/>
        <dbReference type="ChEBI" id="CHEBI:15378"/>
        <dbReference type="ChEBI" id="CHEBI:29999"/>
        <dbReference type="ChEBI" id="CHEBI:30616"/>
        <dbReference type="ChEBI" id="CHEBI:83421"/>
        <dbReference type="ChEBI" id="CHEBI:456216"/>
    </reaction>
</comment>
<keyword evidence="18" id="KW-1185">Reference proteome</keyword>
<comment type="catalytic activity">
    <reaction evidence="14">
        <text>L-threonyl-[protein] + ATP = O-phospho-L-threonyl-[protein] + ADP + H(+)</text>
        <dbReference type="Rhea" id="RHEA:46608"/>
        <dbReference type="Rhea" id="RHEA-COMP:11060"/>
        <dbReference type="Rhea" id="RHEA-COMP:11605"/>
        <dbReference type="ChEBI" id="CHEBI:15378"/>
        <dbReference type="ChEBI" id="CHEBI:30013"/>
        <dbReference type="ChEBI" id="CHEBI:30616"/>
        <dbReference type="ChEBI" id="CHEBI:61977"/>
        <dbReference type="ChEBI" id="CHEBI:456216"/>
    </reaction>
</comment>
<dbReference type="EMBL" id="QJKJ01002466">
    <property type="protein sequence ID" value="RDY02760.1"/>
    <property type="molecule type" value="Genomic_DNA"/>
</dbReference>
<dbReference type="Gene3D" id="3.30.200.20">
    <property type="entry name" value="Phosphorylase Kinase, domain 1"/>
    <property type="match status" value="1"/>
</dbReference>
<dbReference type="InterPro" id="IPR045274">
    <property type="entry name" value="WAK-like"/>
</dbReference>
<dbReference type="Proteomes" id="UP000257109">
    <property type="component" value="Unassembled WGS sequence"/>
</dbReference>
<evidence type="ECO:0000256" key="11">
    <source>
        <dbReference type="ARBA" id="ARBA00023157"/>
    </source>
</evidence>
<evidence type="ECO:0000256" key="5">
    <source>
        <dbReference type="ARBA" id="ARBA00022729"/>
    </source>
</evidence>
<dbReference type="GO" id="GO:0005524">
    <property type="term" value="F:ATP binding"/>
    <property type="evidence" value="ECO:0007669"/>
    <property type="project" value="UniProtKB-KW"/>
</dbReference>
<dbReference type="FunFam" id="1.10.510.10:FF:000084">
    <property type="entry name" value="Wall-associated receptor kinase 2"/>
    <property type="match status" value="1"/>
</dbReference>
<evidence type="ECO:0000256" key="7">
    <source>
        <dbReference type="ARBA" id="ARBA00022777"/>
    </source>
</evidence>
<dbReference type="InterPro" id="IPR025287">
    <property type="entry name" value="WAK_GUB"/>
</dbReference>
<reference evidence="17" key="1">
    <citation type="submission" date="2018-05" db="EMBL/GenBank/DDBJ databases">
        <title>Draft genome of Mucuna pruriens seed.</title>
        <authorList>
            <person name="Nnadi N.E."/>
            <person name="Vos R."/>
            <person name="Hasami M.H."/>
            <person name="Devisetty U.K."/>
            <person name="Aguiy J.C."/>
        </authorList>
    </citation>
    <scope>NUCLEOTIDE SEQUENCE [LARGE SCALE GENOMIC DNA]</scope>
    <source>
        <strain evidence="17">JCA_2017</strain>
    </source>
</reference>
<evidence type="ECO:0000256" key="4">
    <source>
        <dbReference type="ARBA" id="ARBA00022692"/>
    </source>
</evidence>
<comment type="subcellular location">
    <subcellularLocation>
        <location evidence="1">Membrane</location>
        <topology evidence="1">Single-pass type I membrane protein</topology>
    </subcellularLocation>
</comment>
<evidence type="ECO:0000256" key="13">
    <source>
        <dbReference type="ARBA" id="ARBA00047558"/>
    </source>
</evidence>
<dbReference type="InterPro" id="IPR008271">
    <property type="entry name" value="Ser/Thr_kinase_AS"/>
</dbReference>
<feature type="domain" description="Protein kinase" evidence="16">
    <location>
        <begin position="362"/>
        <end position="633"/>
    </location>
</feature>
<dbReference type="OrthoDB" id="4062651at2759"/>
<feature type="signal peptide" evidence="15">
    <location>
        <begin position="1"/>
        <end position="22"/>
    </location>
</feature>
<dbReference type="GO" id="GO:0005886">
    <property type="term" value="C:plasma membrane"/>
    <property type="evidence" value="ECO:0007669"/>
    <property type="project" value="TreeGrafter"/>
</dbReference>
<dbReference type="GO" id="GO:0007166">
    <property type="term" value="P:cell surface receptor signaling pathway"/>
    <property type="evidence" value="ECO:0007669"/>
    <property type="project" value="InterPro"/>
</dbReference>
<keyword evidence="11" id="KW-1015">Disulfide bond</keyword>
<evidence type="ECO:0000256" key="1">
    <source>
        <dbReference type="ARBA" id="ARBA00004479"/>
    </source>
</evidence>
<dbReference type="PROSITE" id="PS50011">
    <property type="entry name" value="PROTEIN_KINASE_DOM"/>
    <property type="match status" value="1"/>
</dbReference>
<dbReference type="STRING" id="157652.A0A371HJ19"/>
<evidence type="ECO:0000256" key="2">
    <source>
        <dbReference type="ARBA" id="ARBA00022527"/>
    </source>
</evidence>
<gene>
    <name evidence="17" type="primary">WAKL10</name>
    <name evidence="17" type="ORF">CR513_13749</name>
</gene>
<feature type="chain" id="PRO_5016678918" evidence="15">
    <location>
        <begin position="23"/>
        <end position="689"/>
    </location>
</feature>
<evidence type="ECO:0000256" key="14">
    <source>
        <dbReference type="ARBA" id="ARBA00047951"/>
    </source>
</evidence>
<dbReference type="InterPro" id="IPR000719">
    <property type="entry name" value="Prot_kinase_dom"/>
</dbReference>
<dbReference type="Gene3D" id="1.10.510.10">
    <property type="entry name" value="Transferase(Phosphotransferase) domain 1"/>
    <property type="match status" value="1"/>
</dbReference>
<name>A0A371HJ19_MUCPR</name>
<dbReference type="FunFam" id="3.30.200.20:FF:000043">
    <property type="entry name" value="Wall-associated receptor kinase 2"/>
    <property type="match status" value="1"/>
</dbReference>
<keyword evidence="5 15" id="KW-0732">Signal</keyword>
<keyword evidence="8" id="KW-0067">ATP-binding</keyword>
<evidence type="ECO:0000256" key="3">
    <source>
        <dbReference type="ARBA" id="ARBA00022679"/>
    </source>
</evidence>
<dbReference type="Pfam" id="PF00069">
    <property type="entry name" value="Pkinase"/>
    <property type="match status" value="1"/>
</dbReference>
<dbReference type="PROSITE" id="PS00108">
    <property type="entry name" value="PROTEIN_KINASE_ST"/>
    <property type="match status" value="1"/>
</dbReference>
<dbReference type="InterPro" id="IPR011009">
    <property type="entry name" value="Kinase-like_dom_sf"/>
</dbReference>
<dbReference type="PANTHER" id="PTHR27005:SF526">
    <property type="entry name" value="WALL ASSOCIATED KINASE-LIKE PROTEIN"/>
    <property type="match status" value="1"/>
</dbReference>
<proteinExistence type="predicted"/>
<evidence type="ECO:0000256" key="10">
    <source>
        <dbReference type="ARBA" id="ARBA00023136"/>
    </source>
</evidence>
<evidence type="ECO:0000256" key="9">
    <source>
        <dbReference type="ARBA" id="ARBA00022989"/>
    </source>
</evidence>
<keyword evidence="4" id="KW-0812">Transmembrane</keyword>
<dbReference type="GO" id="GO:0004674">
    <property type="term" value="F:protein serine/threonine kinase activity"/>
    <property type="evidence" value="ECO:0007669"/>
    <property type="project" value="UniProtKB-KW"/>
</dbReference>
<sequence length="689" mass="77384">MLLKFVYIIILVTWRTYPLTCAQYQNQTIAQPFCNSTCGNVPIPYPFGMGDPKCYASEWFEIECNSTSEGEKPYLKSNNIGLEVISIYLSGYVLIKNPIYHGTGKETGIELGGPFVYSQYYNSFVAVGCQSAAVLRSNKTTIGCMSMCYEDRKSGSKLNNIDVASCRGTYCYEASLPPYLSEYTISCGGYISVSNSVTEASGCRYALIIGNNNKFPYRVLTIGDLKNLYDIPAVLEWEITNSTLKVTAITLMLHLHNSQVGDVPASFPLREIPTFREVVKCSYIHLCVNLTLTTISKCIGVSSRLGTIILLLGKKIEKKRKEKFFQQNGGLLLEQRLSSGKVNVDKIKLLSLKDLEKATDHFNINSILGKGGQGTVYKGMLVDGKIVAVKKFKVKGNVEEFINEFIILSQINHRNVVKLLGCCLESEVPLLVYEFIPNGTLFEYIHGQNDDLPMTWDVRLRIATEVARALFYLHSAASQPIYHRDIKSTNILLDENYKAKVADFGASRMVSIEDTHLTTVVQGTFGYLDPEYFHTSRLTEKSDVYSFGVVLVELLTGKKPISSVKHQELRSLASYFVLCVEENRLFDIIDERIMREGEKENIIVVANLARRCLELTGRKRPTMEEVTSELESIRKLENKSNAQEHHEELEIDGIEDFQFWAVYSTTSNTGQTSDSKASILEIMPILSTN</sequence>
<dbReference type="AlphaFoldDB" id="A0A371HJ19"/>
<keyword evidence="7" id="KW-0418">Kinase</keyword>
<organism evidence="17 18">
    <name type="scientific">Mucuna pruriens</name>
    <name type="common">Velvet bean</name>
    <name type="synonym">Dolichos pruriens</name>
    <dbReference type="NCBI Taxonomy" id="157652"/>
    <lineage>
        <taxon>Eukaryota</taxon>
        <taxon>Viridiplantae</taxon>
        <taxon>Streptophyta</taxon>
        <taxon>Embryophyta</taxon>
        <taxon>Tracheophyta</taxon>
        <taxon>Spermatophyta</taxon>
        <taxon>Magnoliopsida</taxon>
        <taxon>eudicotyledons</taxon>
        <taxon>Gunneridae</taxon>
        <taxon>Pentapetalae</taxon>
        <taxon>rosids</taxon>
        <taxon>fabids</taxon>
        <taxon>Fabales</taxon>
        <taxon>Fabaceae</taxon>
        <taxon>Papilionoideae</taxon>
        <taxon>50 kb inversion clade</taxon>
        <taxon>NPAAA clade</taxon>
        <taxon>indigoferoid/millettioid clade</taxon>
        <taxon>Phaseoleae</taxon>
        <taxon>Mucuna</taxon>
    </lineage>
</organism>
<evidence type="ECO:0000259" key="16">
    <source>
        <dbReference type="PROSITE" id="PS50011"/>
    </source>
</evidence>
<keyword evidence="3" id="KW-0808">Transferase</keyword>
<accession>A0A371HJ19</accession>
<dbReference type="CDD" id="cd14066">
    <property type="entry name" value="STKc_IRAK"/>
    <property type="match status" value="1"/>
</dbReference>
<evidence type="ECO:0000313" key="18">
    <source>
        <dbReference type="Proteomes" id="UP000257109"/>
    </source>
</evidence>
<keyword evidence="10" id="KW-0472">Membrane</keyword>
<keyword evidence="2" id="KW-0723">Serine/threonine-protein kinase</keyword>